<feature type="compositionally biased region" description="Polar residues" evidence="1">
    <location>
        <begin position="42"/>
        <end position="55"/>
    </location>
</feature>
<evidence type="ECO:0000256" key="1">
    <source>
        <dbReference type="SAM" id="MobiDB-lite"/>
    </source>
</evidence>
<accession>A0A7C8TWE6</accession>
<evidence type="ECO:0000313" key="2">
    <source>
        <dbReference type="EMBL" id="KAF3177875.1"/>
    </source>
</evidence>
<proteinExistence type="predicted"/>
<reference evidence="2 3" key="1">
    <citation type="submission" date="2019-06" db="EMBL/GenBank/DDBJ databases">
        <authorList>
            <person name="Palmer J.M."/>
        </authorList>
    </citation>
    <scope>NUCLEOTIDE SEQUENCE [LARGE SCALE GENOMIC DNA]</scope>
    <source>
        <strain evidence="2 3">TWF788</strain>
    </source>
</reference>
<dbReference type="AlphaFoldDB" id="A0A7C8TWE6"/>
<dbReference type="EMBL" id="JAABOE010000043">
    <property type="protein sequence ID" value="KAF3177875.1"/>
    <property type="molecule type" value="Genomic_DNA"/>
</dbReference>
<feature type="region of interest" description="Disordered" evidence="1">
    <location>
        <begin position="77"/>
        <end position="132"/>
    </location>
</feature>
<evidence type="ECO:0000313" key="3">
    <source>
        <dbReference type="Proteomes" id="UP000479691"/>
    </source>
</evidence>
<organism evidence="2 3">
    <name type="scientific">Orbilia oligospora</name>
    <name type="common">Nematode-trapping fungus</name>
    <name type="synonym">Arthrobotrys oligospora</name>
    <dbReference type="NCBI Taxonomy" id="2813651"/>
    <lineage>
        <taxon>Eukaryota</taxon>
        <taxon>Fungi</taxon>
        <taxon>Dikarya</taxon>
        <taxon>Ascomycota</taxon>
        <taxon>Pezizomycotina</taxon>
        <taxon>Orbiliomycetes</taxon>
        <taxon>Orbiliales</taxon>
        <taxon>Orbiliaceae</taxon>
        <taxon>Orbilia</taxon>
    </lineage>
</organism>
<dbReference type="Proteomes" id="UP000479691">
    <property type="component" value="Unassembled WGS sequence"/>
</dbReference>
<sequence>MNSPPVTILQPNPRPPPPLPPPQPPRPQPPPAQRSPDLASAIPTSTITQNYTTTPGVGEHPSAAAAIRQQLLLRTPSPITPIVTGGDGPPGSRFAVDGYQVPEDPGWETASENDINSDDDGNDNNNGDSGVFDKKVVHGKRLKLKKFSQLPDSMHPTKISTNSLYEVDSSETLAMFTRKTLITVPATTRTQILHLDPTMAVLERLLQQFRRDYLRTAIGTFSEARCKKMFLMKYRGYKFTQIRTNGRDVWGKWVVRQGFRKGLKGGCVIWRERKDLELMETKETDPHMTPRVIRKFASLFGIGKVEKGVTLRTCRSVGMGSGGAHKRNFEGYLGELVFPGGR</sequence>
<protein>
    <submittedName>
        <fullName evidence="2">Uncharacterized protein</fullName>
    </submittedName>
</protein>
<name>A0A7C8TWE6_ORBOL</name>
<gene>
    <name evidence="2" type="ORF">TWF788_007658</name>
</gene>
<feature type="compositionally biased region" description="Pro residues" evidence="1">
    <location>
        <begin position="12"/>
        <end position="33"/>
    </location>
</feature>
<comment type="caution">
    <text evidence="2">The sequence shown here is derived from an EMBL/GenBank/DDBJ whole genome shotgun (WGS) entry which is preliminary data.</text>
</comment>
<feature type="region of interest" description="Disordered" evidence="1">
    <location>
        <begin position="1"/>
        <end position="60"/>
    </location>
</feature>